<sequence length="38" mass="4386">MLDEYLLIIGLLSRRPHIAIKYLITANLISLILKITYS</sequence>
<gene>
    <name evidence="1" type="ORF">ERS008491_03872</name>
</gene>
<dbReference type="Proteomes" id="UP000045824">
    <property type="component" value="Unassembled WGS sequence"/>
</dbReference>
<protein>
    <submittedName>
        <fullName evidence="1">Uncharacterized protein</fullName>
    </submittedName>
</protein>
<proteinExistence type="predicted"/>
<organism evidence="1 2">
    <name type="scientific">Yersinia kristensenii</name>
    <dbReference type="NCBI Taxonomy" id="28152"/>
    <lineage>
        <taxon>Bacteria</taxon>
        <taxon>Pseudomonadati</taxon>
        <taxon>Pseudomonadota</taxon>
        <taxon>Gammaproteobacteria</taxon>
        <taxon>Enterobacterales</taxon>
        <taxon>Yersiniaceae</taxon>
        <taxon>Yersinia</taxon>
    </lineage>
</organism>
<reference evidence="1 2" key="1">
    <citation type="submission" date="2015-03" db="EMBL/GenBank/DDBJ databases">
        <authorList>
            <person name="Murphy D."/>
        </authorList>
    </citation>
    <scope>NUCLEOTIDE SEQUENCE [LARGE SCALE GENOMIC DNA]</scope>
    <source>
        <strain evidence="1 2">FCF326</strain>
    </source>
</reference>
<evidence type="ECO:0000313" key="2">
    <source>
        <dbReference type="Proteomes" id="UP000045824"/>
    </source>
</evidence>
<evidence type="ECO:0000313" key="1">
    <source>
        <dbReference type="EMBL" id="CNF46630.1"/>
    </source>
</evidence>
<accession>A0A0T9M182</accession>
<dbReference type="AlphaFoldDB" id="A0A0T9M182"/>
<name>A0A0T9M182_YERKR</name>
<dbReference type="EMBL" id="CPYI01000020">
    <property type="protein sequence ID" value="CNF46630.1"/>
    <property type="molecule type" value="Genomic_DNA"/>
</dbReference>